<dbReference type="InterPro" id="IPR006140">
    <property type="entry name" value="D-isomer_DH_NAD-bd"/>
</dbReference>
<comment type="catalytic activity">
    <reaction evidence="11">
        <text>(2R)-3-phosphoglycerate + NAD(+) = 3-phosphooxypyruvate + NADH + H(+)</text>
        <dbReference type="Rhea" id="RHEA:12641"/>
        <dbReference type="ChEBI" id="CHEBI:15378"/>
        <dbReference type="ChEBI" id="CHEBI:18110"/>
        <dbReference type="ChEBI" id="CHEBI:57540"/>
        <dbReference type="ChEBI" id="CHEBI:57945"/>
        <dbReference type="ChEBI" id="CHEBI:58272"/>
        <dbReference type="EC" id="1.1.1.95"/>
    </reaction>
</comment>
<reference evidence="14 16" key="1">
    <citation type="submission" date="2016-06" db="EMBL/GenBank/DDBJ databases">
        <authorList>
            <person name="Kjaerup R.B."/>
            <person name="Dalgaard T.S."/>
            <person name="Juul-Madsen H.R."/>
        </authorList>
    </citation>
    <scope>NUCLEOTIDE SEQUENCE [LARGE SCALE GENOMIC DNA]</scope>
    <source>
        <strain evidence="15">GCSL-Mp20</strain>
        <strain evidence="14 16">GCSL-Mp3</strain>
    </source>
</reference>
<evidence type="ECO:0000259" key="13">
    <source>
        <dbReference type="PROSITE" id="PS51671"/>
    </source>
</evidence>
<evidence type="ECO:0000256" key="5">
    <source>
        <dbReference type="ARBA" id="ARBA00013143"/>
    </source>
</evidence>
<dbReference type="EMBL" id="LZEX01000046">
    <property type="protein sequence ID" value="OBU02052.1"/>
    <property type="molecule type" value="Genomic_DNA"/>
</dbReference>
<sequence>MVKVSLEKEKIKFLLLEGVHQSAVDSLKAAGYSNIEYHKGALSTEELKDAIRDARFIGIRSRTQLTEEIFACAEKLVAVGCFCIGTNQVDLTAAAKRGIPVFNAPFSNTRSVAEMVLGQLLLLLRRIPEANAKAHRGLWDKQAKGCYEARGKKLGIIGYGHIGTQLGILAESIGMNVYFYDIENKLPLGNATQVHHLSELLNMSDVVTLHVPEIDSTKNMISKHELELMKPGSILINASRGTVVDIPALSQALASKHLSGAAVDVFPSEPAANNDPADPFISQLIGFDNVILTPHIGGSTQEAQENIGFEVGGKLAKYSDNGSTLSAVNFPEVSLPGHARNANRLLHIHENRPGMLTSINQIFTDRGINIAAQYLQTAGELGYVVIDMVANNPQEADEVLLQLKALPGTVRARQLF</sequence>
<dbReference type="PROSITE" id="PS00065">
    <property type="entry name" value="D_2_HYDROXYACID_DH_1"/>
    <property type="match status" value="1"/>
</dbReference>
<dbReference type="PROSITE" id="PS51671">
    <property type="entry name" value="ACT"/>
    <property type="match status" value="1"/>
</dbReference>
<dbReference type="PANTHER" id="PTHR43761">
    <property type="entry name" value="D-ISOMER SPECIFIC 2-HYDROXYACID DEHYDROGENASE FAMILY PROTEIN (AFU_ORTHOLOGUE AFUA_1G13630)"/>
    <property type="match status" value="1"/>
</dbReference>
<evidence type="ECO:0000313" key="16">
    <source>
        <dbReference type="Proteomes" id="UP000092247"/>
    </source>
</evidence>
<dbReference type="FunFam" id="3.40.50.720:FF:000041">
    <property type="entry name" value="D-3-phosphoglycerate dehydrogenase"/>
    <property type="match status" value="1"/>
</dbReference>
<dbReference type="EC" id="1.1.1.399" evidence="4"/>
<comment type="pathway">
    <text evidence="2">Amino-acid biosynthesis; L-serine biosynthesis; L-serine from 3-phospho-D-glycerate: step 1/3.</text>
</comment>
<proteinExistence type="inferred from homology"/>
<dbReference type="InterPro" id="IPR050418">
    <property type="entry name" value="D-iso_2-hydroxyacid_DH_PdxB"/>
</dbReference>
<comment type="caution">
    <text evidence="14">The sequence shown here is derived from an EMBL/GenBank/DDBJ whole genome shotgun (WGS) entry which is preliminary data.</text>
</comment>
<feature type="domain" description="ACT" evidence="13">
    <location>
        <begin position="344"/>
        <end position="416"/>
    </location>
</feature>
<comment type="function">
    <text evidence="1">Catalyzes the reversible oxidation of 3-phospho-D-glycerate to 3-phosphonooxypyruvate, the first step of the phosphorylated L-serine biosynthesis pathway. Also catalyzes the reversible oxidation of 2-hydroxyglutarate to 2-oxoglutarate.</text>
</comment>
<comment type="similarity">
    <text evidence="3 12">Belongs to the D-isomer specific 2-hydroxyacid dehydrogenase family.</text>
</comment>
<reference evidence="17" key="2">
    <citation type="submission" date="2016-06" db="EMBL/GenBank/DDBJ databases">
        <authorList>
            <person name="Butler K."/>
        </authorList>
    </citation>
    <scope>NUCLEOTIDE SEQUENCE [LARGE SCALE GENOMIC DNA]</scope>
    <source>
        <strain evidence="17">GCSL-Mp20</strain>
    </source>
</reference>
<evidence type="ECO:0000313" key="17">
    <source>
        <dbReference type="Proteomes" id="UP000092377"/>
    </source>
</evidence>
<evidence type="ECO:0000256" key="8">
    <source>
        <dbReference type="ARBA" id="ARBA00023027"/>
    </source>
</evidence>
<dbReference type="SUPFAM" id="SSF51735">
    <property type="entry name" value="NAD(P)-binding Rossmann-fold domains"/>
    <property type="match status" value="1"/>
</dbReference>
<dbReference type="CDD" id="cd04901">
    <property type="entry name" value="ACT_3PGDH"/>
    <property type="match status" value="1"/>
</dbReference>
<evidence type="ECO:0000313" key="14">
    <source>
        <dbReference type="EMBL" id="OBU02052.1"/>
    </source>
</evidence>
<dbReference type="InterPro" id="IPR029752">
    <property type="entry name" value="D-isomer_DH_CS1"/>
</dbReference>
<dbReference type="CDD" id="cd12176">
    <property type="entry name" value="PGDH_3"/>
    <property type="match status" value="1"/>
</dbReference>
<dbReference type="EC" id="1.1.1.95" evidence="5"/>
<evidence type="ECO:0000256" key="1">
    <source>
        <dbReference type="ARBA" id="ARBA00003800"/>
    </source>
</evidence>
<dbReference type="InterPro" id="IPR029753">
    <property type="entry name" value="D-isomer_DH_CS"/>
</dbReference>
<dbReference type="PROSITE" id="PS00671">
    <property type="entry name" value="D_2_HYDROXYACID_DH_3"/>
    <property type="match status" value="1"/>
</dbReference>
<dbReference type="GO" id="GO:0051287">
    <property type="term" value="F:NAD binding"/>
    <property type="evidence" value="ECO:0007669"/>
    <property type="project" value="InterPro"/>
</dbReference>
<dbReference type="RefSeq" id="WP_067404682.1">
    <property type="nucleotide sequence ID" value="NZ_CBCPID010000006.1"/>
</dbReference>
<comment type="catalytic activity">
    <reaction evidence="10">
        <text>(R)-2-hydroxyglutarate + NAD(+) = 2-oxoglutarate + NADH + H(+)</text>
        <dbReference type="Rhea" id="RHEA:49612"/>
        <dbReference type="ChEBI" id="CHEBI:15378"/>
        <dbReference type="ChEBI" id="CHEBI:15801"/>
        <dbReference type="ChEBI" id="CHEBI:16810"/>
        <dbReference type="ChEBI" id="CHEBI:57540"/>
        <dbReference type="ChEBI" id="CHEBI:57945"/>
        <dbReference type="EC" id="1.1.1.399"/>
    </reaction>
</comment>
<organism evidence="14 16">
    <name type="scientific">Morganella psychrotolerans</name>
    <dbReference type="NCBI Taxonomy" id="368603"/>
    <lineage>
        <taxon>Bacteria</taxon>
        <taxon>Pseudomonadati</taxon>
        <taxon>Pseudomonadota</taxon>
        <taxon>Gammaproteobacteria</taxon>
        <taxon>Enterobacterales</taxon>
        <taxon>Morganellaceae</taxon>
        <taxon>Morganella</taxon>
    </lineage>
</organism>
<dbReference type="EMBL" id="LZEY01000045">
    <property type="protein sequence ID" value="OBU05145.1"/>
    <property type="molecule type" value="Genomic_DNA"/>
</dbReference>
<dbReference type="InterPro" id="IPR006139">
    <property type="entry name" value="D-isomer_2_OHA_DH_cat_dom"/>
</dbReference>
<evidence type="ECO:0000256" key="10">
    <source>
        <dbReference type="ARBA" id="ARBA00048126"/>
    </source>
</evidence>
<dbReference type="Gene3D" id="3.30.70.260">
    <property type="match status" value="1"/>
</dbReference>
<dbReference type="Gene3D" id="3.40.50.720">
    <property type="entry name" value="NAD(P)-binding Rossmann-like Domain"/>
    <property type="match status" value="2"/>
</dbReference>
<dbReference type="SUPFAM" id="SSF52283">
    <property type="entry name" value="Formate/glycerate dehydrogenase catalytic domain-like"/>
    <property type="match status" value="1"/>
</dbReference>
<accession>A0A1B8GZ01</accession>
<dbReference type="InterPro" id="IPR045865">
    <property type="entry name" value="ACT-like_dom_sf"/>
</dbReference>
<keyword evidence="8" id="KW-0520">NAD</keyword>
<dbReference type="OrthoDB" id="9805416at2"/>
<dbReference type="NCBIfam" id="NF008759">
    <property type="entry name" value="PRK11790.1"/>
    <property type="match status" value="1"/>
</dbReference>
<dbReference type="InterPro" id="IPR036291">
    <property type="entry name" value="NAD(P)-bd_dom_sf"/>
</dbReference>
<evidence type="ECO:0000256" key="4">
    <source>
        <dbReference type="ARBA" id="ARBA00013001"/>
    </source>
</evidence>
<gene>
    <name evidence="14" type="ORF">AYY17_13620</name>
    <name evidence="15" type="ORF">AYY18_08665</name>
</gene>
<dbReference type="GO" id="GO:0006564">
    <property type="term" value="P:L-serine biosynthetic process"/>
    <property type="evidence" value="ECO:0007669"/>
    <property type="project" value="UniProtKB-ARBA"/>
</dbReference>
<dbReference type="Pfam" id="PF00389">
    <property type="entry name" value="2-Hacid_dh"/>
    <property type="match status" value="1"/>
</dbReference>
<evidence type="ECO:0000256" key="11">
    <source>
        <dbReference type="ARBA" id="ARBA00048731"/>
    </source>
</evidence>
<dbReference type="Pfam" id="PF02826">
    <property type="entry name" value="2-Hacid_dh_C"/>
    <property type="match status" value="1"/>
</dbReference>
<evidence type="ECO:0000256" key="6">
    <source>
        <dbReference type="ARBA" id="ARBA00021582"/>
    </source>
</evidence>
<dbReference type="Proteomes" id="UP000092247">
    <property type="component" value="Unassembled WGS sequence"/>
</dbReference>
<dbReference type="Proteomes" id="UP000092377">
    <property type="component" value="Unassembled WGS sequence"/>
</dbReference>
<name>A0A1B8GZ01_9GAMM</name>
<dbReference type="SUPFAM" id="SSF55021">
    <property type="entry name" value="ACT-like"/>
    <property type="match status" value="1"/>
</dbReference>
<dbReference type="InterPro" id="IPR002912">
    <property type="entry name" value="ACT_dom"/>
</dbReference>
<keyword evidence="7 12" id="KW-0560">Oxidoreductase</keyword>
<evidence type="ECO:0000256" key="7">
    <source>
        <dbReference type="ARBA" id="ARBA00023002"/>
    </source>
</evidence>
<evidence type="ECO:0000313" key="15">
    <source>
        <dbReference type="EMBL" id="OBU05145.1"/>
    </source>
</evidence>
<protein>
    <recommendedName>
        <fullName evidence="6">D-3-phosphoglycerate dehydrogenase</fullName>
        <ecNumber evidence="4">1.1.1.399</ecNumber>
        <ecNumber evidence="5">1.1.1.95</ecNumber>
    </recommendedName>
    <alternativeName>
        <fullName evidence="9">2-oxoglutarate reductase</fullName>
    </alternativeName>
</protein>
<evidence type="ECO:0000256" key="3">
    <source>
        <dbReference type="ARBA" id="ARBA00005854"/>
    </source>
</evidence>
<evidence type="ECO:0000256" key="9">
    <source>
        <dbReference type="ARBA" id="ARBA00030455"/>
    </source>
</evidence>
<dbReference type="InterPro" id="IPR054480">
    <property type="entry name" value="AHAS_small-like_ACT"/>
</dbReference>
<dbReference type="STRING" id="368603.AYY16_00380"/>
<dbReference type="UniPathway" id="UPA00135">
    <property type="reaction ID" value="UER00196"/>
</dbReference>
<keyword evidence="17" id="KW-1185">Reference proteome</keyword>
<dbReference type="PANTHER" id="PTHR43761:SF1">
    <property type="entry name" value="D-ISOMER SPECIFIC 2-HYDROXYACID DEHYDROGENASE CATALYTIC DOMAIN-CONTAINING PROTEIN-RELATED"/>
    <property type="match status" value="1"/>
</dbReference>
<dbReference type="Pfam" id="PF22629">
    <property type="entry name" value="ACT_AHAS_ss"/>
    <property type="match status" value="1"/>
</dbReference>
<dbReference type="PROSITE" id="PS00670">
    <property type="entry name" value="D_2_HYDROXYACID_DH_2"/>
    <property type="match status" value="1"/>
</dbReference>
<dbReference type="GO" id="GO:0047545">
    <property type="term" value="F:(S)-2-hydroxyglutarate dehydrogenase activity"/>
    <property type="evidence" value="ECO:0007669"/>
    <property type="project" value="UniProtKB-ARBA"/>
</dbReference>
<dbReference type="GO" id="GO:0004617">
    <property type="term" value="F:phosphoglycerate dehydrogenase activity"/>
    <property type="evidence" value="ECO:0007669"/>
    <property type="project" value="UniProtKB-EC"/>
</dbReference>
<evidence type="ECO:0000256" key="2">
    <source>
        <dbReference type="ARBA" id="ARBA00005216"/>
    </source>
</evidence>
<evidence type="ECO:0000256" key="12">
    <source>
        <dbReference type="RuleBase" id="RU003719"/>
    </source>
</evidence>
<dbReference type="AlphaFoldDB" id="A0A1B8GZ01"/>